<dbReference type="AlphaFoldDB" id="F2KT60"/>
<dbReference type="InterPro" id="IPR019888">
    <property type="entry name" value="Tscrpt_reg_AsnC-like"/>
</dbReference>
<dbReference type="PANTHER" id="PTHR30154:SF34">
    <property type="entry name" value="TRANSCRIPTIONAL REGULATOR AZLB"/>
    <property type="match status" value="1"/>
</dbReference>
<evidence type="ECO:0000313" key="5">
    <source>
        <dbReference type="EMBL" id="AEA47090.1"/>
    </source>
</evidence>
<dbReference type="Pfam" id="PF13412">
    <property type="entry name" value="HTH_24"/>
    <property type="match status" value="1"/>
</dbReference>
<keyword evidence="3" id="KW-0804">Transcription</keyword>
<dbReference type="PROSITE" id="PS00519">
    <property type="entry name" value="HTH_ASNC_1"/>
    <property type="match status" value="1"/>
</dbReference>
<reference evidence="5 6" key="1">
    <citation type="submission" date="2011-03" db="EMBL/GenBank/DDBJ databases">
        <title>The complete genome of Archaeoglobus veneficus SNP6.</title>
        <authorList>
            <consortium name="US DOE Joint Genome Institute (JGI-PGF)"/>
            <person name="Lucas S."/>
            <person name="Copeland A."/>
            <person name="Lapidus A."/>
            <person name="Bruce D."/>
            <person name="Goodwin L."/>
            <person name="Pitluck S."/>
            <person name="Kyrpides N."/>
            <person name="Mavromatis K."/>
            <person name="Pagani I."/>
            <person name="Ivanova N."/>
            <person name="Mikhailova N."/>
            <person name="Lu M."/>
            <person name="Detter J.C."/>
            <person name="Tapia R."/>
            <person name="Han C."/>
            <person name="Land M."/>
            <person name="Hauser L."/>
            <person name="Markowitz V."/>
            <person name="Cheng J.-F."/>
            <person name="Hugenholtz P."/>
            <person name="Woyke T."/>
            <person name="Wu D."/>
            <person name="Spring S."/>
            <person name="Brambilla E."/>
            <person name="Klenk H.-P."/>
            <person name="Eisen J.A."/>
        </authorList>
    </citation>
    <scope>NUCLEOTIDE SEQUENCE [LARGE SCALE GENOMIC DNA]</scope>
    <source>
        <strain>SNP6</strain>
    </source>
</reference>
<dbReference type="PANTHER" id="PTHR30154">
    <property type="entry name" value="LEUCINE-RESPONSIVE REGULATORY PROTEIN"/>
    <property type="match status" value="1"/>
</dbReference>
<dbReference type="EMBL" id="CP002588">
    <property type="protein sequence ID" value="AEA47090.1"/>
    <property type="molecule type" value="Genomic_DNA"/>
</dbReference>
<accession>F2KT60</accession>
<dbReference type="GO" id="GO:0043565">
    <property type="term" value="F:sequence-specific DNA binding"/>
    <property type="evidence" value="ECO:0007669"/>
    <property type="project" value="InterPro"/>
</dbReference>
<dbReference type="OrthoDB" id="33200at2157"/>
<keyword evidence="2" id="KW-0238">DNA-binding</keyword>
<keyword evidence="6" id="KW-1185">Reference proteome</keyword>
<dbReference type="KEGG" id="ave:Arcve_1080"/>
<feature type="domain" description="HTH asnC-type" evidence="4">
    <location>
        <begin position="7"/>
        <end position="67"/>
    </location>
</feature>
<dbReference type="eggNOG" id="arCOG01580">
    <property type="taxonomic scope" value="Archaea"/>
</dbReference>
<proteinExistence type="predicted"/>
<sequence length="190" mass="21356">MVGLFELDEKDKKILEILEENPEISQNEIAKLVGLSQPSVGARIKKMKELGIINHTYGINIRNPGLYILKVDVKCRQPRELLKLFEGCPFFLNGFIVAGNRNLTMMFIGEDLSTLEAIVDQHIRPSPDVYDIDVGIVVRAERDTVVPMKIHIEPADVPSCGSSCGDCDYWINELCLGCPITGHYRGKIWK</sequence>
<dbReference type="InterPro" id="IPR011991">
    <property type="entry name" value="ArsR-like_HTH"/>
</dbReference>
<gene>
    <name evidence="5" type="ordered locus">Arcve_1080</name>
</gene>
<dbReference type="PRINTS" id="PR00033">
    <property type="entry name" value="HTHASNC"/>
</dbReference>
<dbReference type="HOGENOM" id="CLU_091233_0_0_2"/>
<keyword evidence="1" id="KW-0805">Transcription regulation</keyword>
<dbReference type="InterPro" id="IPR036390">
    <property type="entry name" value="WH_DNA-bd_sf"/>
</dbReference>
<evidence type="ECO:0000256" key="2">
    <source>
        <dbReference type="ARBA" id="ARBA00023125"/>
    </source>
</evidence>
<dbReference type="Gene3D" id="1.10.10.10">
    <property type="entry name" value="Winged helix-like DNA-binding domain superfamily/Winged helix DNA-binding domain"/>
    <property type="match status" value="1"/>
</dbReference>
<dbReference type="GeneID" id="10394193"/>
<evidence type="ECO:0000259" key="4">
    <source>
        <dbReference type="PROSITE" id="PS50956"/>
    </source>
</evidence>
<dbReference type="SMART" id="SM00344">
    <property type="entry name" value="HTH_ASNC"/>
    <property type="match status" value="1"/>
</dbReference>
<dbReference type="InterPro" id="IPR000485">
    <property type="entry name" value="AsnC-type_HTH_dom"/>
</dbReference>
<dbReference type="RefSeq" id="WP_013683754.1">
    <property type="nucleotide sequence ID" value="NC_015320.1"/>
</dbReference>
<dbReference type="CDD" id="cd00090">
    <property type="entry name" value="HTH_ARSR"/>
    <property type="match status" value="1"/>
</dbReference>
<dbReference type="InterPro" id="IPR019885">
    <property type="entry name" value="Tscrpt_reg_HTH_AsnC-type_CS"/>
</dbReference>
<dbReference type="InterPro" id="IPR036388">
    <property type="entry name" value="WH-like_DNA-bd_sf"/>
</dbReference>
<evidence type="ECO:0000256" key="1">
    <source>
        <dbReference type="ARBA" id="ARBA00023015"/>
    </source>
</evidence>
<dbReference type="PROSITE" id="PS50956">
    <property type="entry name" value="HTH_ASNC_2"/>
    <property type="match status" value="1"/>
</dbReference>
<dbReference type="GO" id="GO:0043200">
    <property type="term" value="P:response to amino acid"/>
    <property type="evidence" value="ECO:0007669"/>
    <property type="project" value="TreeGrafter"/>
</dbReference>
<dbReference type="STRING" id="693661.Arcve_1080"/>
<name>F2KT60_ARCVS</name>
<dbReference type="Proteomes" id="UP000008136">
    <property type="component" value="Chromosome"/>
</dbReference>
<dbReference type="SUPFAM" id="SSF46785">
    <property type="entry name" value="Winged helix' DNA-binding domain"/>
    <property type="match status" value="1"/>
</dbReference>
<evidence type="ECO:0000313" key="6">
    <source>
        <dbReference type="Proteomes" id="UP000008136"/>
    </source>
</evidence>
<dbReference type="GO" id="GO:0005829">
    <property type="term" value="C:cytosol"/>
    <property type="evidence" value="ECO:0007669"/>
    <property type="project" value="TreeGrafter"/>
</dbReference>
<protein>
    <submittedName>
        <fullName evidence="5">Putative transcriptional regulator, AsnC family</fullName>
    </submittedName>
</protein>
<evidence type="ECO:0000256" key="3">
    <source>
        <dbReference type="ARBA" id="ARBA00023163"/>
    </source>
</evidence>
<organism evidence="5 6">
    <name type="scientific">Archaeoglobus veneficus (strain DSM 11195 / SNP6)</name>
    <dbReference type="NCBI Taxonomy" id="693661"/>
    <lineage>
        <taxon>Archaea</taxon>
        <taxon>Methanobacteriati</taxon>
        <taxon>Methanobacteriota</taxon>
        <taxon>Archaeoglobi</taxon>
        <taxon>Archaeoglobales</taxon>
        <taxon>Archaeoglobaceae</taxon>
        <taxon>Archaeoglobus</taxon>
    </lineage>
</organism>